<keyword evidence="2" id="KW-0472">Membrane</keyword>
<name>A8RD23_9FIRM</name>
<evidence type="ECO:0008006" key="5">
    <source>
        <dbReference type="Google" id="ProtNLM"/>
    </source>
</evidence>
<dbReference type="RefSeq" id="WP_004800098.1">
    <property type="nucleotide sequence ID" value="NZ_DS483476.1"/>
</dbReference>
<feature type="compositionally biased region" description="Basic and acidic residues" evidence="1">
    <location>
        <begin position="9"/>
        <end position="25"/>
    </location>
</feature>
<feature type="region of interest" description="Disordered" evidence="1">
    <location>
        <begin position="1"/>
        <end position="25"/>
    </location>
</feature>
<dbReference type="Proteomes" id="UP000004090">
    <property type="component" value="Unassembled WGS sequence"/>
</dbReference>
<dbReference type="GeneID" id="92793693"/>
<dbReference type="STRING" id="428127.EUBDOL_01568"/>
<keyword evidence="2" id="KW-0812">Transmembrane</keyword>
<reference evidence="3 4" key="1">
    <citation type="submission" date="2007-09" db="EMBL/GenBank/DDBJ databases">
        <title>Draft genome sequence of Eubacterium dolichum (DSM 3991).</title>
        <authorList>
            <person name="Sudarsanam P."/>
            <person name="Ley R."/>
            <person name="Guruge J."/>
            <person name="Turnbaugh P.J."/>
            <person name="Mahowald M."/>
            <person name="Liep D."/>
            <person name="Gordon J."/>
        </authorList>
    </citation>
    <scope>NUCLEOTIDE SEQUENCE [LARGE SCALE GENOMIC DNA]</scope>
    <source>
        <strain evidence="3 4">DSM 3991</strain>
    </source>
</reference>
<gene>
    <name evidence="3" type="ORF">EUBDOL_01568</name>
</gene>
<proteinExistence type="predicted"/>
<reference evidence="3 4" key="2">
    <citation type="submission" date="2007-09" db="EMBL/GenBank/DDBJ databases">
        <authorList>
            <person name="Fulton L."/>
            <person name="Clifton S."/>
            <person name="Fulton B."/>
            <person name="Xu J."/>
            <person name="Minx P."/>
            <person name="Pepin K.H."/>
            <person name="Johnson M."/>
            <person name="Thiruvilangam P."/>
            <person name="Bhonagiri V."/>
            <person name="Nash W.E."/>
            <person name="Mardis E.R."/>
            <person name="Wilson R.K."/>
        </authorList>
    </citation>
    <scope>NUCLEOTIDE SEQUENCE [LARGE SCALE GENOMIC DNA]</scope>
    <source>
        <strain evidence="3 4">DSM 3991</strain>
    </source>
</reference>
<dbReference type="EMBL" id="ABAW02000021">
    <property type="protein sequence ID" value="EDP10969.1"/>
    <property type="molecule type" value="Genomic_DNA"/>
</dbReference>
<evidence type="ECO:0000313" key="4">
    <source>
        <dbReference type="Proteomes" id="UP000004090"/>
    </source>
</evidence>
<sequence length="104" mass="12229">MDMQMTITRAEHEEFKKRLEEKNDRQDKRLSLLEQQVEELKKTAVSIERLSNIMESMLREQKSQGERLQKLESLDGEMWRKVVGYIATAIIGIVIGFIFKQIGM</sequence>
<keyword evidence="2" id="KW-1133">Transmembrane helix</keyword>
<evidence type="ECO:0000256" key="2">
    <source>
        <dbReference type="SAM" id="Phobius"/>
    </source>
</evidence>
<protein>
    <recommendedName>
        <fullName evidence="5">Hemolysin XhlA</fullName>
    </recommendedName>
</protein>
<dbReference type="eggNOG" id="ENOG5032WN6">
    <property type="taxonomic scope" value="Bacteria"/>
</dbReference>
<organism evidence="3 4">
    <name type="scientific">Amedibacillus dolichus DSM 3991</name>
    <dbReference type="NCBI Taxonomy" id="428127"/>
    <lineage>
        <taxon>Bacteria</taxon>
        <taxon>Bacillati</taxon>
        <taxon>Bacillota</taxon>
        <taxon>Erysipelotrichia</taxon>
        <taxon>Erysipelotrichales</taxon>
        <taxon>Erysipelotrichaceae</taxon>
        <taxon>Amedibacillus</taxon>
    </lineage>
</organism>
<evidence type="ECO:0000313" key="3">
    <source>
        <dbReference type="EMBL" id="EDP10969.1"/>
    </source>
</evidence>
<dbReference type="HOGENOM" id="CLU_155695_0_0_9"/>
<evidence type="ECO:0000256" key="1">
    <source>
        <dbReference type="SAM" id="MobiDB-lite"/>
    </source>
</evidence>
<comment type="caution">
    <text evidence="3">The sequence shown here is derived from an EMBL/GenBank/DDBJ whole genome shotgun (WGS) entry which is preliminary data.</text>
</comment>
<accession>A8RD23</accession>
<dbReference type="AlphaFoldDB" id="A8RD23"/>
<feature type="transmembrane region" description="Helical" evidence="2">
    <location>
        <begin position="82"/>
        <end position="99"/>
    </location>
</feature>